<gene>
    <name evidence="1" type="ORF">LPLAT_LOCUS5529</name>
</gene>
<proteinExistence type="predicted"/>
<protein>
    <submittedName>
        <fullName evidence="1">Uncharacterized protein</fullName>
    </submittedName>
</protein>
<comment type="caution">
    <text evidence="1">The sequence shown here is derived from an EMBL/GenBank/DDBJ whole genome shotgun (WGS) entry which is preliminary data.</text>
</comment>
<sequence>MLIVFQRIPSIVSKLADLWFISWSSTSKAKRLNLLSLESIDLAMIDLTIPHARFNGFMEGIKDYCINPLKSVMKWGIDLFDHILSKYQKH</sequence>
<dbReference type="Proteomes" id="UP001497644">
    <property type="component" value="Unassembled WGS sequence"/>
</dbReference>
<dbReference type="EMBL" id="CAXIPU020000446">
    <property type="protein sequence ID" value="CAL1672123.1"/>
    <property type="molecule type" value="Genomic_DNA"/>
</dbReference>
<evidence type="ECO:0000313" key="2">
    <source>
        <dbReference type="Proteomes" id="UP001497644"/>
    </source>
</evidence>
<name>A0AAV2MXU8_9HYME</name>
<reference evidence="1" key="1">
    <citation type="submission" date="2024-04" db="EMBL/GenBank/DDBJ databases">
        <authorList>
            <consortium name="Molecular Ecology Group"/>
        </authorList>
    </citation>
    <scope>NUCLEOTIDE SEQUENCE</scope>
</reference>
<accession>A0AAV2MXU8</accession>
<keyword evidence="2" id="KW-1185">Reference proteome</keyword>
<dbReference type="AlphaFoldDB" id="A0AAV2MXU8"/>
<evidence type="ECO:0000313" key="1">
    <source>
        <dbReference type="EMBL" id="CAL1672123.1"/>
    </source>
</evidence>
<organism evidence="1 2">
    <name type="scientific">Lasius platythorax</name>
    <dbReference type="NCBI Taxonomy" id="488582"/>
    <lineage>
        <taxon>Eukaryota</taxon>
        <taxon>Metazoa</taxon>
        <taxon>Ecdysozoa</taxon>
        <taxon>Arthropoda</taxon>
        <taxon>Hexapoda</taxon>
        <taxon>Insecta</taxon>
        <taxon>Pterygota</taxon>
        <taxon>Neoptera</taxon>
        <taxon>Endopterygota</taxon>
        <taxon>Hymenoptera</taxon>
        <taxon>Apocrita</taxon>
        <taxon>Aculeata</taxon>
        <taxon>Formicoidea</taxon>
        <taxon>Formicidae</taxon>
        <taxon>Formicinae</taxon>
        <taxon>Lasius</taxon>
        <taxon>Lasius</taxon>
    </lineage>
</organism>